<dbReference type="GO" id="GO:0016423">
    <property type="term" value="F:tRNA (guanine) methyltransferase activity"/>
    <property type="evidence" value="ECO:0007669"/>
    <property type="project" value="TreeGrafter"/>
</dbReference>
<dbReference type="SUPFAM" id="SSF53335">
    <property type="entry name" value="S-adenosyl-L-methionine-dependent methyltransferases"/>
    <property type="match status" value="1"/>
</dbReference>
<evidence type="ECO:0000313" key="8">
    <source>
        <dbReference type="EMBL" id="UXD21266.1"/>
    </source>
</evidence>
<keyword evidence="6" id="KW-0694">RNA-binding</keyword>
<dbReference type="Gene3D" id="3.40.50.150">
    <property type="entry name" value="Vaccinia Virus protein VP39"/>
    <property type="match status" value="1"/>
</dbReference>
<keyword evidence="3" id="KW-0489">Methyltransferase</keyword>
<dbReference type="PRINTS" id="PR00507">
    <property type="entry name" value="N12N6MTFRASE"/>
</dbReference>
<evidence type="ECO:0000259" key="7">
    <source>
        <dbReference type="PROSITE" id="PS51165"/>
    </source>
</evidence>
<dbReference type="CDD" id="cd11715">
    <property type="entry name" value="THUMP_AdoMetMT"/>
    <property type="match status" value="1"/>
</dbReference>
<dbReference type="GO" id="GO:0030488">
    <property type="term" value="P:tRNA methylation"/>
    <property type="evidence" value="ECO:0007669"/>
    <property type="project" value="TreeGrafter"/>
</dbReference>
<dbReference type="InterPro" id="IPR004114">
    <property type="entry name" value="THUMP_dom"/>
</dbReference>
<evidence type="ECO:0000256" key="1">
    <source>
        <dbReference type="ARBA" id="ARBA00004496"/>
    </source>
</evidence>
<dbReference type="Pfam" id="PF02926">
    <property type="entry name" value="THUMP"/>
    <property type="match status" value="1"/>
</dbReference>
<keyword evidence="2" id="KW-0963">Cytoplasm</keyword>
<evidence type="ECO:0000256" key="6">
    <source>
        <dbReference type="PROSITE-ProRule" id="PRU00529"/>
    </source>
</evidence>
<gene>
    <name evidence="8" type="ORF">IPA_01955</name>
</gene>
<comment type="subcellular location">
    <subcellularLocation>
        <location evidence="1">Cytoplasm</location>
    </subcellularLocation>
</comment>
<evidence type="ECO:0000256" key="3">
    <source>
        <dbReference type="ARBA" id="ARBA00022603"/>
    </source>
</evidence>
<dbReference type="InterPro" id="IPR002052">
    <property type="entry name" value="DNA_methylase_N6_adenine_CS"/>
</dbReference>
<dbReference type="Pfam" id="PF01170">
    <property type="entry name" value="UPF0020"/>
    <property type="match status" value="1"/>
</dbReference>
<dbReference type="PANTHER" id="PTHR14911:SF13">
    <property type="entry name" value="TRNA (GUANINE(6)-N2)-METHYLTRANSFERASE THUMP3"/>
    <property type="match status" value="1"/>
</dbReference>
<dbReference type="KEGG" id="ipc:IPA_01955"/>
<dbReference type="PROSITE" id="PS00092">
    <property type="entry name" value="N6_MTASE"/>
    <property type="match status" value="1"/>
</dbReference>
<dbReference type="InterPro" id="IPR053943">
    <property type="entry name" value="RlmKL-like_Mtase_CS"/>
</dbReference>
<dbReference type="CDD" id="cd02440">
    <property type="entry name" value="AdoMet_MTases"/>
    <property type="match status" value="1"/>
</dbReference>
<proteinExistence type="predicted"/>
<evidence type="ECO:0000313" key="9">
    <source>
        <dbReference type="Proteomes" id="UP001063698"/>
    </source>
</evidence>
<feature type="domain" description="THUMP" evidence="7">
    <location>
        <begin position="43"/>
        <end position="147"/>
    </location>
</feature>
<dbReference type="PROSITE" id="PS51165">
    <property type="entry name" value="THUMP"/>
    <property type="match status" value="1"/>
</dbReference>
<dbReference type="Gene3D" id="3.30.2130.30">
    <property type="match status" value="1"/>
</dbReference>
<sequence>MKVVFTTNPGLEDVAAEEVSEWGVKILSLEEGRAEGLWEGDLEDLVWKLERSNTIHKAFALFYEGDFEKVDLSWVKEFITPHADFAVRAQRIGEGPESPEIARIIGEKVIDEVKKFYGSPPKVNLDYPSIVIVAEWRFGKLRVGLLLSGEESLHRRYYRVYEHMASLKPTIAYSMLKMGEAERAQVLVDPMCGSGTIAIEATKFLVPKIYCFDIKEKYVKIAKMNAKVALVDKMIEFDVWDARRLHERVEGVDLIVTNPPYGVRMGSPKKVLKLYEEFAFSAFNALKEKGKVVMITPLRETEEIFEERGFEIVEKRNVYHGDLWVKLFIFKKP</sequence>
<dbReference type="InterPro" id="IPR029063">
    <property type="entry name" value="SAM-dependent_MTases_sf"/>
</dbReference>
<dbReference type="SUPFAM" id="SSF143437">
    <property type="entry name" value="THUMP domain-like"/>
    <property type="match status" value="1"/>
</dbReference>
<name>A0A977KAE8_9CREN</name>
<reference evidence="8" key="1">
    <citation type="submission" date="2013-11" db="EMBL/GenBank/DDBJ databases">
        <title>Comparative genomics of Ignicoccus.</title>
        <authorList>
            <person name="Podar M."/>
        </authorList>
    </citation>
    <scope>NUCLEOTIDE SEQUENCE</scope>
    <source>
        <strain evidence="8">DSM 13166</strain>
    </source>
</reference>
<keyword evidence="4" id="KW-0808">Transferase</keyword>
<keyword evidence="5" id="KW-0819">tRNA processing</keyword>
<dbReference type="GO" id="GO:0003723">
    <property type="term" value="F:RNA binding"/>
    <property type="evidence" value="ECO:0007669"/>
    <property type="project" value="UniProtKB-UniRule"/>
</dbReference>
<evidence type="ECO:0000256" key="5">
    <source>
        <dbReference type="ARBA" id="ARBA00022694"/>
    </source>
</evidence>
<protein>
    <submittedName>
        <fullName evidence="8">rRNA (Guanine-N2)-methyltransferase</fullName>
    </submittedName>
</protein>
<accession>A0A977KAE8</accession>
<dbReference type="GO" id="GO:0005737">
    <property type="term" value="C:cytoplasm"/>
    <property type="evidence" value="ECO:0007669"/>
    <property type="project" value="UniProtKB-SubCell"/>
</dbReference>
<dbReference type="PANTHER" id="PTHR14911">
    <property type="entry name" value="THUMP DOMAIN-CONTAINING"/>
    <property type="match status" value="1"/>
</dbReference>
<dbReference type="Proteomes" id="UP001063698">
    <property type="component" value="Chromosome"/>
</dbReference>
<dbReference type="AlphaFoldDB" id="A0A977KAE8"/>
<evidence type="ECO:0000256" key="2">
    <source>
        <dbReference type="ARBA" id="ARBA00022490"/>
    </source>
</evidence>
<dbReference type="InterPro" id="IPR000241">
    <property type="entry name" value="RlmKL-like_Mtase"/>
</dbReference>
<keyword evidence="9" id="KW-1185">Reference proteome</keyword>
<dbReference type="EMBL" id="CP006868">
    <property type="protein sequence ID" value="UXD21266.1"/>
    <property type="molecule type" value="Genomic_DNA"/>
</dbReference>
<evidence type="ECO:0000256" key="4">
    <source>
        <dbReference type="ARBA" id="ARBA00022679"/>
    </source>
</evidence>
<organism evidence="8 9">
    <name type="scientific">Ignicoccus pacificus DSM 13166</name>
    <dbReference type="NCBI Taxonomy" id="940294"/>
    <lineage>
        <taxon>Archaea</taxon>
        <taxon>Thermoproteota</taxon>
        <taxon>Thermoprotei</taxon>
        <taxon>Desulfurococcales</taxon>
        <taxon>Desulfurococcaceae</taxon>
        <taxon>Ignicoccus</taxon>
    </lineage>
</organism>
<dbReference type="PROSITE" id="PS01261">
    <property type="entry name" value="UPF0020"/>
    <property type="match status" value="1"/>
</dbReference>